<name>A0A4R7YXY5_9FIRM</name>
<dbReference type="InterPro" id="IPR035906">
    <property type="entry name" value="MetI-like_sf"/>
</dbReference>
<keyword evidence="5 7" id="KW-1133">Transmembrane helix</keyword>
<keyword evidence="3" id="KW-1003">Cell membrane</keyword>
<proteinExistence type="inferred from homology"/>
<dbReference type="GO" id="GO:0055085">
    <property type="term" value="P:transmembrane transport"/>
    <property type="evidence" value="ECO:0007669"/>
    <property type="project" value="InterPro"/>
</dbReference>
<dbReference type="EMBL" id="SODA01000014">
    <property type="protein sequence ID" value="TDW02945.1"/>
    <property type="molecule type" value="Genomic_DNA"/>
</dbReference>
<dbReference type="InterPro" id="IPR051393">
    <property type="entry name" value="ABC_transporter_permease"/>
</dbReference>
<feature type="transmembrane region" description="Helical" evidence="7">
    <location>
        <begin position="78"/>
        <end position="99"/>
    </location>
</feature>
<evidence type="ECO:0000313" key="9">
    <source>
        <dbReference type="EMBL" id="TDW02945.1"/>
    </source>
</evidence>
<dbReference type="AlphaFoldDB" id="A0A4R7YXY5"/>
<dbReference type="PANTHER" id="PTHR30193:SF37">
    <property type="entry name" value="INNER MEMBRANE ABC TRANSPORTER PERMEASE PROTEIN YCJO"/>
    <property type="match status" value="1"/>
</dbReference>
<evidence type="ECO:0000313" key="10">
    <source>
        <dbReference type="Proteomes" id="UP000294697"/>
    </source>
</evidence>
<keyword evidence="2 7" id="KW-0813">Transport</keyword>
<comment type="caution">
    <text evidence="9">The sequence shown here is derived from an EMBL/GenBank/DDBJ whole genome shotgun (WGS) entry which is preliminary data.</text>
</comment>
<accession>A0A4R7YXY5</accession>
<keyword evidence="4 7" id="KW-0812">Transmembrane</keyword>
<comment type="subcellular location">
    <subcellularLocation>
        <location evidence="1 7">Cell membrane</location>
        <topology evidence="1 7">Multi-pass membrane protein</topology>
    </subcellularLocation>
</comment>
<evidence type="ECO:0000256" key="2">
    <source>
        <dbReference type="ARBA" id="ARBA00022448"/>
    </source>
</evidence>
<feature type="transmembrane region" description="Helical" evidence="7">
    <location>
        <begin position="268"/>
        <end position="287"/>
    </location>
</feature>
<protein>
    <submittedName>
        <fullName evidence="9">Multiple sugar transport system permease protein</fullName>
    </submittedName>
</protein>
<evidence type="ECO:0000256" key="3">
    <source>
        <dbReference type="ARBA" id="ARBA00022475"/>
    </source>
</evidence>
<keyword evidence="6 7" id="KW-0472">Membrane</keyword>
<feature type="transmembrane region" description="Helical" evidence="7">
    <location>
        <begin position="160"/>
        <end position="182"/>
    </location>
</feature>
<keyword evidence="9" id="KW-0762">Sugar transport</keyword>
<dbReference type="SUPFAM" id="SSF161098">
    <property type="entry name" value="MetI-like"/>
    <property type="match status" value="1"/>
</dbReference>
<dbReference type="Gene3D" id="1.10.3720.10">
    <property type="entry name" value="MetI-like"/>
    <property type="match status" value="1"/>
</dbReference>
<evidence type="ECO:0000256" key="7">
    <source>
        <dbReference type="RuleBase" id="RU363032"/>
    </source>
</evidence>
<dbReference type="InterPro" id="IPR000515">
    <property type="entry name" value="MetI-like"/>
</dbReference>
<evidence type="ECO:0000256" key="5">
    <source>
        <dbReference type="ARBA" id="ARBA00022989"/>
    </source>
</evidence>
<dbReference type="GO" id="GO:0005886">
    <property type="term" value="C:plasma membrane"/>
    <property type="evidence" value="ECO:0007669"/>
    <property type="project" value="UniProtKB-SubCell"/>
</dbReference>
<sequence length="296" mass="33798">MFKKYLRKLTPYLFITPHLIFFTAFLAFPAFYGIYISLHKWEPLSFNKPFIGLANYQKLFTSGTLQNRYFWNALVNTLQFVIFSVPALVLIGLLLAILVDSKIKYKGLFRSIFYTPVILSVTSVTLIWMWMLDSQTGLINYFFNQLGLESVAWLSRETPAWISLVVTTVWWTAGHNMLLFLAGLQDIPQHLYEAAKIDGASIFEQFWYITLPSLKPTTLFVTVMTTVASFNVFGQPFMMTQGGPGRSTQVAIMYIQQEAFTNYKMGSAAAMAIVVSLFIIIIGIFQFKIMSSDVKY</sequence>
<dbReference type="Pfam" id="PF00528">
    <property type="entry name" value="BPD_transp_1"/>
    <property type="match status" value="1"/>
</dbReference>
<evidence type="ECO:0000256" key="4">
    <source>
        <dbReference type="ARBA" id="ARBA00022692"/>
    </source>
</evidence>
<dbReference type="RefSeq" id="WP_111570881.1">
    <property type="nucleotide sequence ID" value="NZ_QLME01000001.1"/>
</dbReference>
<dbReference type="PROSITE" id="PS50928">
    <property type="entry name" value="ABC_TM1"/>
    <property type="match status" value="1"/>
</dbReference>
<dbReference type="OrthoDB" id="9779462at2"/>
<dbReference type="Proteomes" id="UP000294697">
    <property type="component" value="Unassembled WGS sequence"/>
</dbReference>
<dbReference type="CDD" id="cd06261">
    <property type="entry name" value="TM_PBP2"/>
    <property type="match status" value="1"/>
</dbReference>
<comment type="similarity">
    <text evidence="7">Belongs to the binding-protein-dependent transport system permease family.</text>
</comment>
<evidence type="ECO:0000256" key="6">
    <source>
        <dbReference type="ARBA" id="ARBA00023136"/>
    </source>
</evidence>
<evidence type="ECO:0000259" key="8">
    <source>
        <dbReference type="PROSITE" id="PS50928"/>
    </source>
</evidence>
<gene>
    <name evidence="9" type="ORF">C8C77_11434</name>
</gene>
<organism evidence="9 10">
    <name type="scientific">Halanaerobium saccharolyticum</name>
    <dbReference type="NCBI Taxonomy" id="43595"/>
    <lineage>
        <taxon>Bacteria</taxon>
        <taxon>Bacillati</taxon>
        <taxon>Bacillota</taxon>
        <taxon>Clostridia</taxon>
        <taxon>Halanaerobiales</taxon>
        <taxon>Halanaerobiaceae</taxon>
        <taxon>Halanaerobium</taxon>
    </lineage>
</organism>
<dbReference type="PANTHER" id="PTHR30193">
    <property type="entry name" value="ABC TRANSPORTER PERMEASE PROTEIN"/>
    <property type="match status" value="1"/>
</dbReference>
<feature type="transmembrane region" description="Helical" evidence="7">
    <location>
        <begin position="111"/>
        <end position="131"/>
    </location>
</feature>
<feature type="transmembrane region" description="Helical" evidence="7">
    <location>
        <begin position="12"/>
        <end position="35"/>
    </location>
</feature>
<reference evidence="9 10" key="1">
    <citation type="submission" date="2019-03" db="EMBL/GenBank/DDBJ databases">
        <title>Subsurface microbial communities from deep shales in Ohio and West Virginia, USA.</title>
        <authorList>
            <person name="Wrighton K."/>
        </authorList>
    </citation>
    <scope>NUCLEOTIDE SEQUENCE [LARGE SCALE GENOMIC DNA]</scope>
    <source>
        <strain evidence="9 10">MSL9.2</strain>
    </source>
</reference>
<feature type="domain" description="ABC transmembrane type-1" evidence="8">
    <location>
        <begin position="74"/>
        <end position="286"/>
    </location>
</feature>
<evidence type="ECO:0000256" key="1">
    <source>
        <dbReference type="ARBA" id="ARBA00004651"/>
    </source>
</evidence>